<organism evidence="6 7">
    <name type="scientific">Agrotis segetum nuclear polyhedrosis virus</name>
    <name type="common">AsNPV</name>
    <dbReference type="NCBI Taxonomy" id="1962501"/>
    <lineage>
        <taxon>Viruses</taxon>
        <taxon>Viruses incertae sedis</taxon>
        <taxon>Naldaviricetes</taxon>
        <taxon>Lefavirales</taxon>
        <taxon>Baculoviridae</taxon>
        <taxon>Alphabaculovirus</taxon>
        <taxon>Alphabaculovirus agsegetum</taxon>
    </lineage>
</organism>
<dbReference type="KEGG" id="vg:3974281"/>
<dbReference type="MEROPS" id="I32.010"/>
<dbReference type="FunFam" id="1.10.1170.10:FF:000002">
    <property type="entry name" value="Baculoviral IAP repeat containing 7"/>
    <property type="match status" value="1"/>
</dbReference>
<dbReference type="SMART" id="SM00238">
    <property type="entry name" value="BIR"/>
    <property type="match status" value="2"/>
</dbReference>
<dbReference type="Proteomes" id="UP000204644">
    <property type="component" value="Segment"/>
</dbReference>
<dbReference type="Pfam" id="PF13920">
    <property type="entry name" value="zf-C3HC4_3"/>
    <property type="match status" value="1"/>
</dbReference>
<keyword evidence="3" id="KW-0862">Zinc</keyword>
<evidence type="ECO:0000256" key="2">
    <source>
        <dbReference type="ARBA" id="ARBA00022771"/>
    </source>
</evidence>
<keyword evidence="2 4" id="KW-0863">Zinc-finger</keyword>
<dbReference type="GO" id="GO:0008270">
    <property type="term" value="F:zinc ion binding"/>
    <property type="evidence" value="ECO:0007669"/>
    <property type="project" value="UniProtKB-KW"/>
</dbReference>
<dbReference type="OrthoDB" id="9255at10239"/>
<keyword evidence="7" id="KW-1185">Reference proteome</keyword>
<keyword evidence="1" id="KW-0479">Metal-binding</keyword>
<dbReference type="SUPFAM" id="SSF57924">
    <property type="entry name" value="Inhibitor of apoptosis (IAP) repeat"/>
    <property type="match status" value="2"/>
</dbReference>
<dbReference type="InterPro" id="IPR013083">
    <property type="entry name" value="Znf_RING/FYVE/PHD"/>
</dbReference>
<organismHost>
    <name type="scientific">Lepidoptera</name>
    <name type="common">moths &amp; butterflies</name>
    <dbReference type="NCBI Taxonomy" id="7088"/>
</organismHost>
<dbReference type="GO" id="GO:0090263">
    <property type="term" value="P:positive regulation of canonical Wnt signaling pathway"/>
    <property type="evidence" value="ECO:0007669"/>
    <property type="project" value="TreeGrafter"/>
</dbReference>
<dbReference type="GO" id="GO:0031398">
    <property type="term" value="P:positive regulation of protein ubiquitination"/>
    <property type="evidence" value="ECO:0007669"/>
    <property type="project" value="TreeGrafter"/>
</dbReference>
<evidence type="ECO:0000259" key="5">
    <source>
        <dbReference type="PROSITE" id="PS50089"/>
    </source>
</evidence>
<dbReference type="PANTHER" id="PTHR10044">
    <property type="entry name" value="INHIBITOR OF APOPTOSIS"/>
    <property type="match status" value="1"/>
</dbReference>
<dbReference type="PANTHER" id="PTHR10044:SF139">
    <property type="entry name" value="DEATH-ASSOCIATED INHIBITOR OF APOPTOSIS 2"/>
    <property type="match status" value="1"/>
</dbReference>
<reference evidence="6 7" key="2">
    <citation type="journal article" date="2006" name="J. Gen. Virol.">
        <title>Genome sequence of an enhancin gene-rich nucleopolyhedrovirus (NPV) from Agrotis segetum: collinearity with Spodoptera exigua multiple NPV.</title>
        <authorList>
            <person name="Jakubowska A.K."/>
            <person name="Peters S.A."/>
            <person name="Ziemnicka J."/>
            <person name="Vlak J.M."/>
            <person name="van Oers M.M."/>
        </authorList>
    </citation>
    <scope>NUCLEOTIDE SEQUENCE [LARGE SCALE GENOMIC DNA]</scope>
</reference>
<name>Q287F3_NPVAS</name>
<dbReference type="Pfam" id="PF00653">
    <property type="entry name" value="BIR"/>
    <property type="match status" value="2"/>
</dbReference>
<dbReference type="PROSITE" id="PS50089">
    <property type="entry name" value="ZF_RING_2"/>
    <property type="match status" value="1"/>
</dbReference>
<dbReference type="Gene3D" id="3.30.40.10">
    <property type="entry name" value="Zinc/RING finger domain, C3HC4 (zinc finger)"/>
    <property type="match status" value="1"/>
</dbReference>
<dbReference type="GeneID" id="3974281"/>
<dbReference type="GO" id="GO:0061630">
    <property type="term" value="F:ubiquitin protein ligase activity"/>
    <property type="evidence" value="ECO:0007669"/>
    <property type="project" value="TreeGrafter"/>
</dbReference>
<evidence type="ECO:0000256" key="3">
    <source>
        <dbReference type="ARBA" id="ARBA00022833"/>
    </source>
</evidence>
<reference evidence="7" key="1">
    <citation type="journal article" date="2005" name="J. Invertebr. Pathol.">
        <title>Molecular characterization of Agrotis segetum nucleopolyhedrovirus from Poland.</title>
        <authorList>
            <person name="Jakubowska A."/>
            <person name="van Oers M.M."/>
            <person name="Ziemnicka J."/>
            <person name="Lipa J.J."/>
            <person name="Vlak J.M."/>
        </authorList>
    </citation>
    <scope>NUCLEOTIDE SEQUENCE [LARGE SCALE GENOMIC DNA]</scope>
</reference>
<evidence type="ECO:0000256" key="1">
    <source>
        <dbReference type="ARBA" id="ARBA00022723"/>
    </source>
</evidence>
<feature type="domain" description="RING-type" evidence="5">
    <location>
        <begin position="224"/>
        <end position="259"/>
    </location>
</feature>
<sequence>MESFEERLMSFESWPASNHVSPQKLAAAGFYYLNRGDEVRCAFCKVEIMRWRPGDDPLADHKRWAPHCKYVCQIDGEEKLRVGEDECGSRSGDNAPKHPAFVSYDARIETYKNKWPRALTQTPHQLASAGFYYTGIGDAVLCFYNDCRLSEWNAGDDPWREHARWFAECPYVRKFKGLDYIQKIATEACLIRGEESATSSTEPTRGLSVKDEKAAQLENEELVCKICFEGRRNVCFMPCGHVVACRECSLNVERCPLCRDKFTSIQRLFYA</sequence>
<protein>
    <submittedName>
        <fullName evidence="6">IAP-3</fullName>
    </submittedName>
</protein>
<dbReference type="GO" id="GO:0043027">
    <property type="term" value="F:cysteine-type endopeptidase inhibitor activity involved in apoptotic process"/>
    <property type="evidence" value="ECO:0007669"/>
    <property type="project" value="TreeGrafter"/>
</dbReference>
<dbReference type="InterPro" id="IPR001841">
    <property type="entry name" value="Znf_RING"/>
</dbReference>
<dbReference type="RefSeq" id="YP_529789.1">
    <property type="nucleotide sequence ID" value="NC_007921.1"/>
</dbReference>
<dbReference type="PROSITE" id="PS50143">
    <property type="entry name" value="BIR_REPEAT_2"/>
    <property type="match status" value="2"/>
</dbReference>
<evidence type="ECO:0000313" key="6">
    <source>
        <dbReference type="EMBL" id="AAZ38285.1"/>
    </source>
</evidence>
<dbReference type="InterPro" id="IPR050784">
    <property type="entry name" value="IAP"/>
</dbReference>
<dbReference type="GO" id="GO:0051726">
    <property type="term" value="P:regulation of cell cycle"/>
    <property type="evidence" value="ECO:0007669"/>
    <property type="project" value="TreeGrafter"/>
</dbReference>
<dbReference type="Gene3D" id="1.10.1170.10">
    <property type="entry name" value="Inhibitor Of Apoptosis Protein (2mihbC-IAP-1), Chain A"/>
    <property type="match status" value="2"/>
</dbReference>
<dbReference type="InterPro" id="IPR001370">
    <property type="entry name" value="BIR_rpt"/>
</dbReference>
<dbReference type="EMBL" id="DQ123841">
    <property type="protein sequence ID" value="AAZ38285.1"/>
    <property type="molecule type" value="Genomic_DNA"/>
</dbReference>
<dbReference type="SMART" id="SM00184">
    <property type="entry name" value="RING"/>
    <property type="match status" value="1"/>
</dbReference>
<proteinExistence type="predicted"/>
<dbReference type="CDD" id="cd00022">
    <property type="entry name" value="BIR"/>
    <property type="match status" value="2"/>
</dbReference>
<evidence type="ECO:0000256" key="4">
    <source>
        <dbReference type="PROSITE-ProRule" id="PRU00175"/>
    </source>
</evidence>
<accession>Q287F3</accession>
<evidence type="ECO:0000313" key="7">
    <source>
        <dbReference type="Proteomes" id="UP000204644"/>
    </source>
</evidence>